<dbReference type="SUPFAM" id="SSF54909">
    <property type="entry name" value="Dimeric alpha+beta barrel"/>
    <property type="match status" value="1"/>
</dbReference>
<dbReference type="RefSeq" id="WP_220334383.1">
    <property type="nucleotide sequence ID" value="NZ_JAEUAK010000004.1"/>
</dbReference>
<sequence length="103" mass="11674">MIRHIVFFTVPEENREAVRKGLSILTGIPHALKLEIGENVKTDQWGNAVDFVVYGEFESEEALAAYKAHPDYDRSTRTVKPLRDTRTAADFDSGRAVTRPLRD</sequence>
<evidence type="ECO:0000313" key="2">
    <source>
        <dbReference type="EMBL" id="MBW9052925.1"/>
    </source>
</evidence>
<dbReference type="InterPro" id="IPR013097">
    <property type="entry name" value="Dabb"/>
</dbReference>
<accession>A0ABS7GSP0</accession>
<comment type="caution">
    <text evidence="2">The sequence shown here is derived from an EMBL/GenBank/DDBJ whole genome shotgun (WGS) entry which is preliminary data.</text>
</comment>
<dbReference type="Proteomes" id="UP000717752">
    <property type="component" value="Unassembled WGS sequence"/>
</dbReference>
<name>A0ABS7GSP0_9HYPH</name>
<dbReference type="EMBL" id="JAEUAK010000004">
    <property type="protein sequence ID" value="MBW9052925.1"/>
    <property type="molecule type" value="Genomic_DNA"/>
</dbReference>
<keyword evidence="3" id="KW-1185">Reference proteome</keyword>
<reference evidence="2 3" key="1">
    <citation type="journal article" date="2021" name="MBio">
        <title>Poor Competitiveness of Bradyrhizobium in Pigeon Pea Root Colonization in Indian Soils.</title>
        <authorList>
            <person name="Chalasani D."/>
            <person name="Basu A."/>
            <person name="Pullabhotla S.V.S.R.N."/>
            <person name="Jorrin B."/>
            <person name="Neal A.L."/>
            <person name="Poole P.S."/>
            <person name="Podile A.R."/>
            <person name="Tkacz A."/>
        </authorList>
    </citation>
    <scope>NUCLEOTIDE SEQUENCE [LARGE SCALE GENOMIC DNA]</scope>
    <source>
        <strain evidence="2 3">HU56</strain>
    </source>
</reference>
<dbReference type="Gene3D" id="3.30.70.100">
    <property type="match status" value="1"/>
</dbReference>
<protein>
    <submittedName>
        <fullName evidence="2">Dabb family protein</fullName>
    </submittedName>
</protein>
<gene>
    <name evidence="2" type="ORF">JNB85_10905</name>
</gene>
<dbReference type="Pfam" id="PF07876">
    <property type="entry name" value="Dabb"/>
    <property type="match status" value="1"/>
</dbReference>
<organism evidence="2 3">
    <name type="scientific">Rhizobium mesosinicum</name>
    <dbReference type="NCBI Taxonomy" id="335017"/>
    <lineage>
        <taxon>Bacteria</taxon>
        <taxon>Pseudomonadati</taxon>
        <taxon>Pseudomonadota</taxon>
        <taxon>Alphaproteobacteria</taxon>
        <taxon>Hyphomicrobiales</taxon>
        <taxon>Rhizobiaceae</taxon>
        <taxon>Rhizobium/Agrobacterium group</taxon>
        <taxon>Rhizobium</taxon>
    </lineage>
</organism>
<proteinExistence type="predicted"/>
<evidence type="ECO:0000313" key="3">
    <source>
        <dbReference type="Proteomes" id="UP000717752"/>
    </source>
</evidence>
<evidence type="ECO:0000259" key="1">
    <source>
        <dbReference type="PROSITE" id="PS51502"/>
    </source>
</evidence>
<dbReference type="PROSITE" id="PS51502">
    <property type="entry name" value="S_R_A_B_BARREL"/>
    <property type="match status" value="1"/>
</dbReference>
<dbReference type="InterPro" id="IPR011008">
    <property type="entry name" value="Dimeric_a/b-barrel"/>
</dbReference>
<dbReference type="SMART" id="SM00886">
    <property type="entry name" value="Dabb"/>
    <property type="match status" value="1"/>
</dbReference>
<feature type="domain" description="Stress-response A/B barrel" evidence="1">
    <location>
        <begin position="2"/>
        <end position="91"/>
    </location>
</feature>